<feature type="domain" description="Polyketide synthase-like methyltransferase" evidence="4">
    <location>
        <begin position="45"/>
        <end position="261"/>
    </location>
</feature>
<evidence type="ECO:0000313" key="7">
    <source>
        <dbReference type="EMBL" id="KWX05230.1"/>
    </source>
</evidence>
<dbReference type="Proteomes" id="UP000070659">
    <property type="component" value="Unassembled WGS sequence"/>
</dbReference>
<dbReference type="SUPFAM" id="SSF53335">
    <property type="entry name" value="S-adenosyl-L-methionine-dependent methyltransferases"/>
    <property type="match status" value="1"/>
</dbReference>
<dbReference type="GO" id="GO:0032259">
    <property type="term" value="P:methylation"/>
    <property type="evidence" value="ECO:0007669"/>
    <property type="project" value="UniProtKB-KW"/>
</dbReference>
<evidence type="ECO:0000313" key="10">
    <source>
        <dbReference type="Proteomes" id="UP000070659"/>
    </source>
</evidence>
<reference evidence="9" key="2">
    <citation type="submission" date="2015-02" db="EMBL/GenBank/DDBJ databases">
        <title>Physiological reanalysis, assessment of diazotrophy, and genome sequences of multiple isolates of Streptomyces thermoautotrophicus.</title>
        <authorList>
            <person name="MacKellar D.C."/>
            <person name="Lieber L."/>
            <person name="Norman J."/>
            <person name="Bolger A."/>
            <person name="Tobin C."/>
            <person name="Murray J.W."/>
            <person name="Friesen M."/>
            <person name="Prell J."/>
        </authorList>
    </citation>
    <scope>NUCLEOTIDE SEQUENCE [LARGE SCALE GENOMIC DNA]</scope>
    <source>
        <strain evidence="9">UBT1</strain>
    </source>
</reference>
<organism evidence="5 8">
    <name type="scientific">Carbonactinospora thermoautotrophica</name>
    <dbReference type="NCBI Taxonomy" id="1469144"/>
    <lineage>
        <taxon>Bacteria</taxon>
        <taxon>Bacillati</taxon>
        <taxon>Actinomycetota</taxon>
        <taxon>Actinomycetes</taxon>
        <taxon>Kitasatosporales</taxon>
        <taxon>Carbonactinosporaceae</taxon>
        <taxon>Carbonactinospora</taxon>
    </lineage>
</organism>
<dbReference type="STRING" id="1469144.LI90_1878"/>
<evidence type="ECO:0000313" key="6">
    <source>
        <dbReference type="EMBL" id="KWX04306.1"/>
    </source>
</evidence>
<evidence type="ECO:0000256" key="3">
    <source>
        <dbReference type="ARBA" id="ARBA00022691"/>
    </source>
</evidence>
<dbReference type="InterPro" id="IPR013216">
    <property type="entry name" value="Methyltransf_11"/>
</dbReference>
<evidence type="ECO:0000313" key="8">
    <source>
        <dbReference type="Proteomes" id="UP000070188"/>
    </source>
</evidence>
<dbReference type="EMBL" id="LAXD01000001">
    <property type="protein sequence ID" value="KWX00850.1"/>
    <property type="molecule type" value="Genomic_DNA"/>
</dbReference>
<proteinExistence type="predicted"/>
<dbReference type="GO" id="GO:0008757">
    <property type="term" value="F:S-adenosylmethionine-dependent methyltransferase activity"/>
    <property type="evidence" value="ECO:0007669"/>
    <property type="project" value="InterPro"/>
</dbReference>
<dbReference type="SMART" id="SM00828">
    <property type="entry name" value="PKS_MT"/>
    <property type="match status" value="1"/>
</dbReference>
<dbReference type="Proteomes" id="UP000070598">
    <property type="component" value="Unassembled WGS sequence"/>
</dbReference>
<dbReference type="Proteomes" id="UP000070188">
    <property type="component" value="Unassembled WGS sequence"/>
</dbReference>
<gene>
    <name evidence="5" type="ORF">LI90_1878</name>
    <name evidence="7" type="ORF">TH66_02785</name>
    <name evidence="6" type="ORF">TR74_24375</name>
</gene>
<reference evidence="8" key="4">
    <citation type="submission" date="2015-04" db="EMBL/GenBank/DDBJ databases">
        <title>Physiological reanalysis, assessment of diazotrophy, and genome sequences of multiple isolates of Streptomyces thermoautotrophicus.</title>
        <authorList>
            <person name="MacKellar D.C."/>
            <person name="Lieber L."/>
            <person name="Norman J."/>
            <person name="Bolger A."/>
            <person name="Tobin C."/>
            <person name="Murray J.W."/>
            <person name="Chang R."/>
            <person name="Ford T."/>
            <person name="Nguyen P.Q."/>
            <person name="Woodward J."/>
            <person name="Permingeat H."/>
            <person name="Joshi N.S."/>
            <person name="Silver P.A."/>
            <person name="Usadel B."/>
            <person name="Rutherford A.W."/>
            <person name="Friesen M."/>
            <person name="Prell J."/>
        </authorList>
    </citation>
    <scope>NUCLEOTIDE SEQUENCE [LARGE SCALE GENOMIC DNA]</scope>
    <source>
        <strain evidence="8">H1</strain>
    </source>
</reference>
<keyword evidence="3" id="KW-0949">S-adenosyl-L-methionine</keyword>
<name>A0A132MT05_9ACTN</name>
<evidence type="ECO:0000313" key="9">
    <source>
        <dbReference type="Proteomes" id="UP000070598"/>
    </source>
</evidence>
<evidence type="ECO:0000256" key="1">
    <source>
        <dbReference type="ARBA" id="ARBA00022603"/>
    </source>
</evidence>
<reference evidence="6 10" key="1">
    <citation type="submission" date="2015-02" db="EMBL/GenBank/DDBJ databases">
        <title>Physiological reanalysis, assessment of diazotrophy, and genome sequences of multiple isolates of Streptomyces thermoautotrophicus.</title>
        <authorList>
            <person name="MacKellar D.C."/>
            <person name="Lieber L."/>
            <person name="Norman J."/>
            <person name="Bolger A."/>
            <person name="Tobin C."/>
            <person name="Murray J.W."/>
            <person name="Prell J."/>
        </authorList>
    </citation>
    <scope>NUCLEOTIDE SEQUENCE [LARGE SCALE GENOMIC DNA]</scope>
    <source>
        <strain evidence="6 10">UBT1</strain>
    </source>
</reference>
<dbReference type="PANTHER" id="PTHR44068:SF11">
    <property type="entry name" value="GERANYL DIPHOSPHATE 2-C-METHYLTRANSFERASE"/>
    <property type="match status" value="1"/>
</dbReference>
<dbReference type="PANTHER" id="PTHR44068">
    <property type="entry name" value="ZGC:194242"/>
    <property type="match status" value="1"/>
</dbReference>
<comment type="caution">
    <text evidence="5">The sequence shown here is derived from an EMBL/GenBank/DDBJ whole genome shotgun (WGS) entry which is preliminary data.</text>
</comment>
<dbReference type="AlphaFoldDB" id="A0A132MT05"/>
<dbReference type="CDD" id="cd02440">
    <property type="entry name" value="AdoMet_MTases"/>
    <property type="match status" value="1"/>
</dbReference>
<dbReference type="Pfam" id="PF08241">
    <property type="entry name" value="Methyltransf_11"/>
    <property type="match status" value="1"/>
</dbReference>
<evidence type="ECO:0000256" key="2">
    <source>
        <dbReference type="ARBA" id="ARBA00022679"/>
    </source>
</evidence>
<dbReference type="InterPro" id="IPR050447">
    <property type="entry name" value="Erg6_SMT_methyltransf"/>
</dbReference>
<protein>
    <submittedName>
        <fullName evidence="5">Methyltransferase type 11</fullName>
    </submittedName>
</protein>
<keyword evidence="8" id="KW-1185">Reference proteome</keyword>
<dbReference type="InterPro" id="IPR029063">
    <property type="entry name" value="SAM-dependent_MTases_sf"/>
</dbReference>
<dbReference type="PATRIC" id="fig|1469144.10.peg.2028"/>
<evidence type="ECO:0000313" key="5">
    <source>
        <dbReference type="EMBL" id="KWX00850.1"/>
    </source>
</evidence>
<keyword evidence="2 5" id="KW-0808">Transferase</keyword>
<dbReference type="OrthoDB" id="9769602at2"/>
<sequence length="273" mass="29900">MAAPTPDDVQETYDEFTDMYVQVWDENLHVGYWDESSGETSVAEATERLTDELIARLHCAPGGRVLDVGCGIGKPAMRLAQALQVEVVGISISRPQVDRANAAAYAAGLADRVSFQHADAMALPFPDASFDAVWAMESLHHMPDRPRALREIARVLRPGGCLALADFVLHRPARGGRKAVVDAFREMGGVLSLTTIDEYEAELRQVGFEAVAATDVSEQTRPSMTKHAEAFRARREELAPYLGTEVLDQIITLNEQLGMTPEIGYVLVSAHRP</sequence>
<keyword evidence="1 5" id="KW-0489">Methyltransferase</keyword>
<accession>A0A132MT05</accession>
<dbReference type="InterPro" id="IPR020803">
    <property type="entry name" value="MeTfrase_dom"/>
</dbReference>
<reference evidence="5" key="3">
    <citation type="submission" date="2015-04" db="EMBL/GenBank/DDBJ databases">
        <title>Physiological reanalysis, assessment of diazotrophy, and genome sequences of multiple isolates of Streptomyces thermoautotrophicus.</title>
        <authorList>
            <person name="MacKellar D.C."/>
            <person name="Lieber L."/>
            <person name="Norman J."/>
            <person name="Bolger A."/>
            <person name="Tobin C."/>
            <person name="Murray J.W."/>
            <person name="Woodward J."/>
            <person name="Friesen M."/>
            <person name="Prell J."/>
        </authorList>
    </citation>
    <scope>NUCLEOTIDE SEQUENCE [LARGE SCALE GENOMIC DNA]</scope>
    <source>
        <strain evidence="5">H1</strain>
    </source>
</reference>
<dbReference type="Gene3D" id="3.40.50.150">
    <property type="entry name" value="Vaccinia Virus protein VP39"/>
    <property type="match status" value="1"/>
</dbReference>
<evidence type="ECO:0000259" key="4">
    <source>
        <dbReference type="SMART" id="SM00828"/>
    </source>
</evidence>
<dbReference type="EMBL" id="JYIK01001123">
    <property type="protein sequence ID" value="KWX04306.1"/>
    <property type="molecule type" value="Genomic_DNA"/>
</dbReference>
<dbReference type="EMBL" id="JYIJ01000012">
    <property type="protein sequence ID" value="KWX05230.1"/>
    <property type="molecule type" value="Genomic_DNA"/>
</dbReference>
<dbReference type="RefSeq" id="WP_066886719.1">
    <property type="nucleotide sequence ID" value="NZ_JYIJ01000012.1"/>
</dbReference>